<proteinExistence type="predicted"/>
<gene>
    <name evidence="1" type="ORF">A4R43_07225</name>
</gene>
<protein>
    <submittedName>
        <fullName evidence="1">Thioesterase</fullName>
    </submittedName>
</protein>
<dbReference type="GO" id="GO:0047617">
    <property type="term" value="F:fatty acyl-CoA hydrolase activity"/>
    <property type="evidence" value="ECO:0007669"/>
    <property type="project" value="TreeGrafter"/>
</dbReference>
<dbReference type="InterPro" id="IPR029069">
    <property type="entry name" value="HotDog_dom_sf"/>
</dbReference>
<organism evidence="1 2">
    <name type="scientific">Amycolatopsis albispora</name>
    <dbReference type="NCBI Taxonomy" id="1804986"/>
    <lineage>
        <taxon>Bacteria</taxon>
        <taxon>Bacillati</taxon>
        <taxon>Actinomycetota</taxon>
        <taxon>Actinomycetes</taxon>
        <taxon>Pseudonocardiales</taxon>
        <taxon>Pseudonocardiaceae</taxon>
        <taxon>Amycolatopsis</taxon>
    </lineage>
</organism>
<reference evidence="1 2" key="1">
    <citation type="submission" date="2016-04" db="EMBL/GenBank/DDBJ databases">
        <title>Complete genome sequence and analysis of deep-sea sediment isolate, Amycolatopsis sp. WP1.</title>
        <authorList>
            <person name="Wang H."/>
            <person name="Chen S."/>
            <person name="Wu Q."/>
        </authorList>
    </citation>
    <scope>NUCLEOTIDE SEQUENCE [LARGE SCALE GENOMIC DNA]</scope>
    <source>
        <strain evidence="1 2">WP1</strain>
    </source>
</reference>
<dbReference type="PANTHER" id="PTHR31793">
    <property type="entry name" value="4-HYDROXYBENZOYL-COA THIOESTERASE FAMILY MEMBER"/>
    <property type="match status" value="1"/>
</dbReference>
<dbReference type="OrthoDB" id="3683044at2"/>
<name>A0A344L2R9_9PSEU</name>
<dbReference type="Pfam" id="PF13279">
    <property type="entry name" value="4HBT_2"/>
    <property type="match status" value="1"/>
</dbReference>
<dbReference type="InterPro" id="IPR050563">
    <property type="entry name" value="4-hydroxybenzoyl-CoA_TE"/>
</dbReference>
<dbReference type="Gene3D" id="3.10.129.10">
    <property type="entry name" value="Hotdog Thioesterase"/>
    <property type="match status" value="1"/>
</dbReference>
<keyword evidence="2" id="KW-1185">Reference proteome</keyword>
<dbReference type="Proteomes" id="UP000250434">
    <property type="component" value="Chromosome"/>
</dbReference>
<dbReference type="RefSeq" id="WP_113691617.1">
    <property type="nucleotide sequence ID" value="NZ_CP015163.1"/>
</dbReference>
<dbReference type="KEGG" id="aab:A4R43_07225"/>
<evidence type="ECO:0000313" key="2">
    <source>
        <dbReference type="Proteomes" id="UP000250434"/>
    </source>
</evidence>
<dbReference type="PANTHER" id="PTHR31793:SF24">
    <property type="entry name" value="LONG-CHAIN ACYL-COA THIOESTERASE FADM"/>
    <property type="match status" value="1"/>
</dbReference>
<dbReference type="AlphaFoldDB" id="A0A344L2R9"/>
<evidence type="ECO:0000313" key="1">
    <source>
        <dbReference type="EMBL" id="AXB42343.1"/>
    </source>
</evidence>
<accession>A0A344L2R9</accession>
<dbReference type="CDD" id="cd00586">
    <property type="entry name" value="4HBT"/>
    <property type="match status" value="1"/>
</dbReference>
<dbReference type="SUPFAM" id="SSF54637">
    <property type="entry name" value="Thioesterase/thiol ester dehydrase-isomerase"/>
    <property type="match status" value="1"/>
</dbReference>
<sequence length="137" mass="14859">MEPITLSVRLDDLDTNGHVRGPAYLVYADHARWVTAEAAGVDPAALHAAGVGPVNLETTIRHLAELRAGDRATVTSAYTWTGGKTSRIVQQLHRQDGERVAEVSSVCGLLDLTERRLVPDPAAHWRRHATRPGLLGL</sequence>
<dbReference type="EMBL" id="CP015163">
    <property type="protein sequence ID" value="AXB42343.1"/>
    <property type="molecule type" value="Genomic_DNA"/>
</dbReference>